<dbReference type="Gene3D" id="3.60.10.10">
    <property type="entry name" value="Endonuclease/exonuclease/phosphatase"/>
    <property type="match status" value="1"/>
</dbReference>
<proteinExistence type="predicted"/>
<gene>
    <name evidence="2" type="ORF">BN1180_05852</name>
</gene>
<dbReference type="RefSeq" id="WP_048883211.1">
    <property type="nucleotide sequence ID" value="NZ_CCXW01000004.1"/>
</dbReference>
<sequence>MLNLNVLFWNIDGHKKNHDYKLAIRALLKLTRDKQFDVIMLAECEDELIRRKIEKRLKHLNPVYKNQSVAGSKVMVIHKLKKGQNKITKIQVKDEPRYSYMVINNLLLVGVHLLARGQGTTSKDLYKEAEYIKRKIVDLGASKKTDGIIIAGDFNLDPFEEGMISKEGFNASFSKDVAGRKPIKRTYGITTYKHPYFYNPSWHLHGNIHNKSQGTFYKNDSENRVFYHMLDQVIMSKKLIEHFNLASFKIVTEYKFSGKEFSLIGKGGRPEKKYSDHLPIRFKISEKVVKKWKIKRR</sequence>
<dbReference type="InterPro" id="IPR036691">
    <property type="entry name" value="Endo/exonu/phosph_ase_sf"/>
</dbReference>
<evidence type="ECO:0000313" key="2">
    <source>
        <dbReference type="EMBL" id="CEG25007.1"/>
    </source>
</evidence>
<evidence type="ECO:0000259" key="1">
    <source>
        <dbReference type="Pfam" id="PF03372"/>
    </source>
</evidence>
<keyword evidence="2" id="KW-0540">Nuclease</keyword>
<dbReference type="SUPFAM" id="SSF56219">
    <property type="entry name" value="DNase I-like"/>
    <property type="match status" value="1"/>
</dbReference>
<protein>
    <submittedName>
        <fullName evidence="2">Endonuclease/Exonuclease/phosphatase family protein</fullName>
    </submittedName>
</protein>
<accession>A0AAN2TQ97</accession>
<dbReference type="AlphaFoldDB" id="A0AAN2TQ97"/>
<feature type="domain" description="Endonuclease/exonuclease/phosphatase" evidence="1">
    <location>
        <begin position="8"/>
        <end position="173"/>
    </location>
</feature>
<dbReference type="Proteomes" id="UP000182110">
    <property type="component" value="Unassembled WGS sequence"/>
</dbReference>
<name>A0AAN2TQ97_9BACI</name>
<keyword evidence="2" id="KW-0255">Endonuclease</keyword>
<evidence type="ECO:0000313" key="3">
    <source>
        <dbReference type="Proteomes" id="UP000182110"/>
    </source>
</evidence>
<dbReference type="GO" id="GO:0004519">
    <property type="term" value="F:endonuclease activity"/>
    <property type="evidence" value="ECO:0007669"/>
    <property type="project" value="UniProtKB-KW"/>
</dbReference>
<dbReference type="Pfam" id="PF03372">
    <property type="entry name" value="Exo_endo_phos"/>
    <property type="match status" value="1"/>
</dbReference>
<reference evidence="2 3" key="1">
    <citation type="journal article" date="2014" name="Genome Announc.">
        <title>Genome Sequence of Bacillus simplex Strain P558, Isolated from a Human Fecal Sample.</title>
        <authorList>
            <person name="Croce O."/>
            <person name="Hugon P."/>
            <person name="Lagier J.C."/>
            <person name="Bibi F."/>
            <person name="Robert C."/>
            <person name="Azhar E.I."/>
            <person name="Raoult D."/>
            <person name="Fournier P.E."/>
        </authorList>
    </citation>
    <scope>NUCLEOTIDE SEQUENCE [LARGE SCALE GENOMIC DNA]</scope>
    <source>
        <strain evidence="2 3">P558</strain>
    </source>
</reference>
<keyword evidence="3" id="KW-1185">Reference proteome</keyword>
<keyword evidence="2" id="KW-0378">Hydrolase</keyword>
<organism evidence="2 3">
    <name type="scientific">Peribacillus simplex</name>
    <dbReference type="NCBI Taxonomy" id="1478"/>
    <lineage>
        <taxon>Bacteria</taxon>
        <taxon>Bacillati</taxon>
        <taxon>Bacillota</taxon>
        <taxon>Bacilli</taxon>
        <taxon>Bacillales</taxon>
        <taxon>Bacillaceae</taxon>
        <taxon>Peribacillus</taxon>
    </lineage>
</organism>
<dbReference type="InterPro" id="IPR005135">
    <property type="entry name" value="Endo/exonuclease/phosphatase"/>
</dbReference>
<dbReference type="EMBL" id="CCXW01000004">
    <property type="protein sequence ID" value="CEG25007.1"/>
    <property type="molecule type" value="Genomic_DNA"/>
</dbReference>
<comment type="caution">
    <text evidence="2">The sequence shown here is derived from an EMBL/GenBank/DDBJ whole genome shotgun (WGS) entry which is preliminary data.</text>
</comment>